<dbReference type="Proteomes" id="UP000259211">
    <property type="component" value="Unassembled WGS sequence"/>
</dbReference>
<feature type="transmembrane region" description="Helical" evidence="1">
    <location>
        <begin position="20"/>
        <end position="39"/>
    </location>
</feature>
<feature type="transmembrane region" description="Helical" evidence="1">
    <location>
        <begin position="51"/>
        <end position="70"/>
    </location>
</feature>
<sequence>MTTHDNTTEQQYRRAPLNGLIIGTIVGAIWDTVLVILYVKSNETIDLKEYPSLFLMSLIFPLVGWLTGLWERRTFTCDNPKKKRFKIEIIGVAMASLTEMLMYATGFLLADHRSLESIEMAMHPLPLIVFPFAGLALSVVGIRLRNSRIPFILSMSIASAVILFIAVAVWFHFLIVTSMSLPS</sequence>
<proteinExistence type="predicted"/>
<evidence type="ECO:0000313" key="2">
    <source>
        <dbReference type="EMBL" id="RFT43875.1"/>
    </source>
</evidence>
<accession>A0A3E2DEQ9</accession>
<evidence type="ECO:0000313" key="3">
    <source>
        <dbReference type="Proteomes" id="UP000259211"/>
    </source>
</evidence>
<keyword evidence="1" id="KW-1133">Transmembrane helix</keyword>
<gene>
    <name evidence="2" type="ORF">CHT91_07530</name>
</gene>
<comment type="caution">
    <text evidence="2">The sequence shown here is derived from an EMBL/GenBank/DDBJ whole genome shotgun (WGS) entry which is preliminary data.</text>
</comment>
<dbReference type="RefSeq" id="WP_065673913.1">
    <property type="nucleotide sequence ID" value="NZ_AP024308.1"/>
</dbReference>
<keyword evidence="1" id="KW-0812">Transmembrane</keyword>
<reference evidence="2 3" key="1">
    <citation type="submission" date="2017-07" db="EMBL/GenBank/DDBJ databases">
        <authorList>
            <person name="Sun Z.S."/>
            <person name="Albrecht U."/>
            <person name="Echele G."/>
            <person name="Lee C.C."/>
        </authorList>
    </citation>
    <scope>NUCLEOTIDE SEQUENCE [LARGE SCALE GENOMIC DNA]</scope>
    <source>
        <strain evidence="2 3">P16-029</strain>
    </source>
</reference>
<organism evidence="2 3">
    <name type="scientific">Cutibacterium avidum</name>
    <dbReference type="NCBI Taxonomy" id="33010"/>
    <lineage>
        <taxon>Bacteria</taxon>
        <taxon>Bacillati</taxon>
        <taxon>Actinomycetota</taxon>
        <taxon>Actinomycetes</taxon>
        <taxon>Propionibacteriales</taxon>
        <taxon>Propionibacteriaceae</taxon>
        <taxon>Cutibacterium</taxon>
    </lineage>
</organism>
<name>A0A3E2DEQ9_9ACTN</name>
<feature type="transmembrane region" description="Helical" evidence="1">
    <location>
        <begin position="151"/>
        <end position="175"/>
    </location>
</feature>
<dbReference type="AlphaFoldDB" id="A0A3E2DEQ9"/>
<dbReference type="EMBL" id="NOWI01000006">
    <property type="protein sequence ID" value="RFT43875.1"/>
    <property type="molecule type" value="Genomic_DNA"/>
</dbReference>
<evidence type="ECO:0000256" key="1">
    <source>
        <dbReference type="SAM" id="Phobius"/>
    </source>
</evidence>
<protein>
    <submittedName>
        <fullName evidence="2">Adhesin</fullName>
    </submittedName>
</protein>
<keyword evidence="1" id="KW-0472">Membrane</keyword>
<feature type="transmembrane region" description="Helical" evidence="1">
    <location>
        <begin position="122"/>
        <end position="144"/>
    </location>
</feature>
<feature type="transmembrane region" description="Helical" evidence="1">
    <location>
        <begin position="90"/>
        <end position="110"/>
    </location>
</feature>